<reference evidence="6" key="1">
    <citation type="submission" date="2023-02" db="EMBL/GenBank/DDBJ databases">
        <title>Georgenia sp.10Sc9-8, isolated from a soil sample collected from the Taklamakan desert.</title>
        <authorList>
            <person name="Liu S."/>
        </authorList>
    </citation>
    <scope>NUCLEOTIDE SEQUENCE</scope>
    <source>
        <strain evidence="6">10Sc9-8</strain>
    </source>
</reference>
<dbReference type="InterPro" id="IPR015421">
    <property type="entry name" value="PyrdxlP-dep_Trfase_major"/>
</dbReference>
<dbReference type="InterPro" id="IPR006235">
    <property type="entry name" value="OAc-hSer/O-AcSer_sulfhydrylase"/>
</dbReference>
<comment type="similarity">
    <text evidence="2 5">Belongs to the trans-sulfuration enzymes family.</text>
</comment>
<dbReference type="PANTHER" id="PTHR43797">
    <property type="entry name" value="HOMOCYSTEINE/CYSTEINE SYNTHASE"/>
    <property type="match status" value="1"/>
</dbReference>
<accession>A0ABT5TSA7</accession>
<dbReference type="Pfam" id="PF01053">
    <property type="entry name" value="Cys_Met_Meta_PP"/>
    <property type="match status" value="1"/>
</dbReference>
<keyword evidence="4 5" id="KW-0663">Pyridoxal phosphate</keyword>
<evidence type="ECO:0000256" key="4">
    <source>
        <dbReference type="ARBA" id="ARBA00022898"/>
    </source>
</evidence>
<feature type="non-terminal residue" evidence="6">
    <location>
        <position position="1"/>
    </location>
</feature>
<evidence type="ECO:0000256" key="5">
    <source>
        <dbReference type="RuleBase" id="RU362118"/>
    </source>
</evidence>
<dbReference type="EMBL" id="JARACI010000109">
    <property type="protein sequence ID" value="MDD9204936.1"/>
    <property type="molecule type" value="Genomic_DNA"/>
</dbReference>
<comment type="caution">
    <text evidence="6">The sequence shown here is derived from an EMBL/GenBank/DDBJ whole genome shotgun (WGS) entry which is preliminary data.</text>
</comment>
<evidence type="ECO:0000313" key="6">
    <source>
        <dbReference type="EMBL" id="MDD9204936.1"/>
    </source>
</evidence>
<evidence type="ECO:0000256" key="3">
    <source>
        <dbReference type="ARBA" id="ARBA00022679"/>
    </source>
</evidence>
<evidence type="ECO:0000256" key="2">
    <source>
        <dbReference type="ARBA" id="ARBA00009077"/>
    </source>
</evidence>
<organism evidence="6 7">
    <name type="scientific">Georgenia halotolerans</name>
    <dbReference type="NCBI Taxonomy" id="3028317"/>
    <lineage>
        <taxon>Bacteria</taxon>
        <taxon>Bacillati</taxon>
        <taxon>Actinomycetota</taxon>
        <taxon>Actinomycetes</taxon>
        <taxon>Micrococcales</taxon>
        <taxon>Bogoriellaceae</taxon>
        <taxon>Georgenia</taxon>
    </lineage>
</organism>
<dbReference type="PANTHER" id="PTHR43797:SF2">
    <property type="entry name" value="HOMOCYSTEINE_CYSTEINE SYNTHASE"/>
    <property type="match status" value="1"/>
</dbReference>
<sequence>KLFFAESIANPKGDVLDIAAVAAVAHEVGVPLVVDNTVATPYLIRPLEHGADIVVHSATKYLGGHGTSVAGVIVDGGTFDWSADPQRFPGYNTPDPSYHGLVYKDLGAP</sequence>
<name>A0ABT5TSA7_9MICO</name>
<dbReference type="PROSITE" id="PS00868">
    <property type="entry name" value="CYS_MET_METAB_PP"/>
    <property type="match status" value="1"/>
</dbReference>
<keyword evidence="7" id="KW-1185">Reference proteome</keyword>
<dbReference type="InterPro" id="IPR000277">
    <property type="entry name" value="Cys/Met-Metab_PyrdxlP-dep_enz"/>
</dbReference>
<keyword evidence="3 6" id="KW-0808">Transferase</keyword>
<dbReference type="SUPFAM" id="SSF53383">
    <property type="entry name" value="PLP-dependent transferases"/>
    <property type="match status" value="1"/>
</dbReference>
<dbReference type="InterPro" id="IPR054542">
    <property type="entry name" value="Cys_met_metab_PP"/>
</dbReference>
<proteinExistence type="inferred from homology"/>
<evidence type="ECO:0000313" key="7">
    <source>
        <dbReference type="Proteomes" id="UP001165561"/>
    </source>
</evidence>
<evidence type="ECO:0000256" key="1">
    <source>
        <dbReference type="ARBA" id="ARBA00001933"/>
    </source>
</evidence>
<gene>
    <name evidence="6" type="ORF">PU560_00485</name>
</gene>
<feature type="non-terminal residue" evidence="6">
    <location>
        <position position="109"/>
    </location>
</feature>
<dbReference type="Proteomes" id="UP001165561">
    <property type="component" value="Unassembled WGS sequence"/>
</dbReference>
<dbReference type="InterPro" id="IPR015424">
    <property type="entry name" value="PyrdxlP-dep_Trfase"/>
</dbReference>
<comment type="cofactor">
    <cofactor evidence="1 5">
        <name>pyridoxal 5'-phosphate</name>
        <dbReference type="ChEBI" id="CHEBI:597326"/>
    </cofactor>
</comment>
<protein>
    <submittedName>
        <fullName evidence="6">PLP-dependent transferase</fullName>
    </submittedName>
</protein>
<dbReference type="Gene3D" id="3.40.640.10">
    <property type="entry name" value="Type I PLP-dependent aspartate aminotransferase-like (Major domain)"/>
    <property type="match status" value="1"/>
</dbReference>
<dbReference type="GO" id="GO:0016740">
    <property type="term" value="F:transferase activity"/>
    <property type="evidence" value="ECO:0007669"/>
    <property type="project" value="UniProtKB-KW"/>
</dbReference>